<proteinExistence type="predicted"/>
<protein>
    <submittedName>
        <fullName evidence="3">Nucleotidyltransferase</fullName>
    </submittedName>
</protein>
<evidence type="ECO:0000313" key="4">
    <source>
        <dbReference type="Proteomes" id="UP000234560"/>
    </source>
</evidence>
<evidence type="ECO:0000259" key="2">
    <source>
        <dbReference type="Pfam" id="PF18134"/>
    </source>
</evidence>
<evidence type="ECO:0000313" key="3">
    <source>
        <dbReference type="EMBL" id="WOT02754.1"/>
    </source>
</evidence>
<dbReference type="KEGG" id="cpyr:CYJ47_02980"/>
<dbReference type="Proteomes" id="UP000234560">
    <property type="component" value="Chromosome"/>
</dbReference>
<dbReference type="GO" id="GO:0051607">
    <property type="term" value="P:defense response to virus"/>
    <property type="evidence" value="ECO:0007669"/>
    <property type="project" value="UniProtKB-KW"/>
</dbReference>
<dbReference type="InterPro" id="IPR040511">
    <property type="entry name" value="AGS_C"/>
</dbReference>
<gene>
    <name evidence="3" type="ORF">CYJ47_02980</name>
</gene>
<dbReference type="Pfam" id="PF18134">
    <property type="entry name" value="AGS_C"/>
    <property type="match status" value="1"/>
</dbReference>
<dbReference type="RefSeq" id="WP_101679517.1">
    <property type="nucleotide sequence ID" value="NZ_CP136958.1"/>
</dbReference>
<reference evidence="3" key="2">
    <citation type="submission" date="2023-10" db="EMBL/GenBank/DDBJ databases">
        <authorList>
            <person name="Choi B."/>
        </authorList>
    </citation>
    <scope>NUCLEOTIDE SEQUENCE</scope>
    <source>
        <strain evidence="3">UMB0763</strain>
    </source>
</reference>
<dbReference type="Pfam" id="PF18144">
    <property type="entry name" value="SMODS"/>
    <property type="match status" value="1"/>
</dbReference>
<dbReference type="GO" id="GO:0016779">
    <property type="term" value="F:nucleotidyltransferase activity"/>
    <property type="evidence" value="ECO:0007669"/>
    <property type="project" value="InterPro"/>
</dbReference>
<dbReference type="Gene3D" id="3.30.460.10">
    <property type="entry name" value="Beta Polymerase, domain 2"/>
    <property type="match status" value="1"/>
</dbReference>
<dbReference type="SUPFAM" id="SSF81301">
    <property type="entry name" value="Nucleotidyltransferase"/>
    <property type="match status" value="1"/>
</dbReference>
<keyword evidence="1" id="KW-0051">Antiviral defense</keyword>
<feature type="domain" description="Adenylyl/Guanylyl and SMODS C-terminal sensor" evidence="2">
    <location>
        <begin position="298"/>
        <end position="425"/>
    </location>
</feature>
<dbReference type="InterPro" id="IPR006116">
    <property type="entry name" value="NT_2-5OAS_ClassI-CCAase"/>
</dbReference>
<dbReference type="AlphaFoldDB" id="A0AAF0YVN3"/>
<reference evidence="3" key="1">
    <citation type="submission" date="2017-12" db="EMBL/GenBank/DDBJ databases">
        <authorList>
            <person name="Thomas-White K."/>
            <person name="Wolfe A.J."/>
        </authorList>
    </citation>
    <scope>NUCLEOTIDE SEQUENCE</scope>
    <source>
        <strain evidence="3">UMB0763</strain>
    </source>
</reference>
<dbReference type="EMBL" id="CP136958">
    <property type="protein sequence ID" value="WOT02754.1"/>
    <property type="molecule type" value="Genomic_DNA"/>
</dbReference>
<evidence type="ECO:0000256" key="1">
    <source>
        <dbReference type="ARBA" id="ARBA00023118"/>
    </source>
</evidence>
<accession>A0AAF0YVN3</accession>
<dbReference type="InterPro" id="IPR043519">
    <property type="entry name" value="NT_sf"/>
</dbReference>
<sequence length="427" mass="49868">MSPIIELFEDTLENLKVANADQIKARRDEITRSLNKHFRSSNSDTLYRLMVGSWGRHTAIDGVSDLDMIYILPPSLRGELHKTGGCRKALQRTKSAIAKHYSTTSITVDHLVVVVQFSDFKFEIQPCFENSDGSFEYPDTYSDSWKRTNPRAEIEAMRNLNDETSGNARILCRLARAWRRKHDVEMNGLLIDTLVWRFFDQTRIYRVPTLLYDQIALEFFTFLSQLPKQEKWNALGSRQVVKVKKNFQGKAKKAAEFCSDAIASEEKASMYTKWRKVFGRFVPANANSRTLEPREQYQDTEEFIEDFYPLDIQHDMQINCTVTQNGFRPMSLKYMLQKRIWLRPSKFLHFEISTTVPEPFELRWKVLNRGEEAERLDCVRGQIIKGAGKRDHQEHTDFRGDHYVECYVIQNGVVVAQSRIDVPIRWE</sequence>
<name>A0AAF0YVN3_9CORY</name>
<dbReference type="CDD" id="cd05400">
    <property type="entry name" value="NT_2-5OAS_ClassI-CCAase"/>
    <property type="match status" value="1"/>
</dbReference>
<organism evidence="3 4">
    <name type="scientific">Corynebacterium pyruviciproducens</name>
    <dbReference type="NCBI Taxonomy" id="598660"/>
    <lineage>
        <taxon>Bacteria</taxon>
        <taxon>Bacillati</taxon>
        <taxon>Actinomycetota</taxon>
        <taxon>Actinomycetes</taxon>
        <taxon>Mycobacteriales</taxon>
        <taxon>Corynebacteriaceae</taxon>
        <taxon>Corynebacterium</taxon>
    </lineage>
</organism>